<keyword evidence="3" id="KW-0067">ATP-binding</keyword>
<evidence type="ECO:0000313" key="5">
    <source>
        <dbReference type="EMBL" id="KRT67387.1"/>
    </source>
</evidence>
<dbReference type="AlphaFoldDB" id="A0A0T5ZX91"/>
<evidence type="ECO:0000256" key="1">
    <source>
        <dbReference type="PIRSR" id="PIRSR000705-1"/>
    </source>
</evidence>
<feature type="binding site" evidence="3">
    <location>
        <begin position="10"/>
        <end position="18"/>
    </location>
    <ligand>
        <name>ATP</name>
        <dbReference type="ChEBI" id="CHEBI:30616"/>
    </ligand>
</feature>
<comment type="caution">
    <text evidence="5">The sequence shown here is derived from an EMBL/GenBank/DDBJ whole genome shotgun (WGS) entry which is preliminary data.</text>
</comment>
<feature type="domain" description="Deoxynucleoside kinase" evidence="4">
    <location>
        <begin position="7"/>
        <end position="199"/>
    </location>
</feature>
<feature type="binding site" evidence="2">
    <location>
        <position position="34"/>
    </location>
    <ligand>
        <name>substrate</name>
    </ligand>
</feature>
<dbReference type="Pfam" id="PF01712">
    <property type="entry name" value="dNK"/>
    <property type="match status" value="1"/>
</dbReference>
<protein>
    <submittedName>
        <fullName evidence="5">Deoxynucleoside kinase</fullName>
        <ecNumber evidence="5">2.7.1.-</ecNumber>
    </submittedName>
</protein>
<evidence type="ECO:0000256" key="2">
    <source>
        <dbReference type="PIRSR" id="PIRSR000705-2"/>
    </source>
</evidence>
<evidence type="ECO:0000313" key="6">
    <source>
        <dbReference type="Proteomes" id="UP000051297"/>
    </source>
</evidence>
<dbReference type="GO" id="GO:0005524">
    <property type="term" value="F:ATP binding"/>
    <property type="evidence" value="ECO:0007669"/>
    <property type="project" value="UniProtKB-KW"/>
</dbReference>
<dbReference type="Gene3D" id="3.40.50.300">
    <property type="entry name" value="P-loop containing nucleotide triphosphate hydrolases"/>
    <property type="match status" value="1"/>
</dbReference>
<organism evidence="5 6">
    <name type="scientific">candidate division WWE3 bacterium CSP1-7</name>
    <dbReference type="NCBI Taxonomy" id="1576480"/>
    <lineage>
        <taxon>Bacteria</taxon>
        <taxon>Katanobacteria</taxon>
    </lineage>
</organism>
<dbReference type="PANTHER" id="PTHR10513:SF35">
    <property type="entry name" value="DEOXYADENOSINE KINASE"/>
    <property type="match status" value="1"/>
</dbReference>
<accession>A0A0T5ZX91</accession>
<gene>
    <name evidence="5" type="ORF">XU08_C0003G0060</name>
</gene>
<dbReference type="InterPro" id="IPR031314">
    <property type="entry name" value="DNK_dom"/>
</dbReference>
<feature type="binding site" evidence="3">
    <location>
        <begin position="183"/>
        <end position="185"/>
    </location>
    <ligand>
        <name>ATP</name>
        <dbReference type="ChEBI" id="CHEBI:30616"/>
    </ligand>
</feature>
<feature type="binding site" evidence="2">
    <location>
        <position position="46"/>
    </location>
    <ligand>
        <name>substrate</name>
    </ligand>
</feature>
<feature type="binding site" evidence="2">
    <location>
        <position position="57"/>
    </location>
    <ligand>
        <name>substrate</name>
    </ligand>
</feature>
<dbReference type="STRING" id="1576480.XU08_C0003G0060"/>
<feature type="binding site" evidence="2">
    <location>
        <position position="82"/>
    </location>
    <ligand>
        <name>substrate</name>
    </ligand>
</feature>
<feature type="binding site" evidence="3">
    <location>
        <begin position="139"/>
        <end position="143"/>
    </location>
    <ligand>
        <name>ATP</name>
        <dbReference type="ChEBI" id="CHEBI:30616"/>
    </ligand>
</feature>
<dbReference type="PATRIC" id="fig|1576480.3.peg.450"/>
<dbReference type="PIRSF" id="PIRSF000705">
    <property type="entry name" value="DNK"/>
    <property type="match status" value="1"/>
</dbReference>
<evidence type="ECO:0000259" key="4">
    <source>
        <dbReference type="Pfam" id="PF01712"/>
    </source>
</evidence>
<dbReference type="GO" id="GO:0019136">
    <property type="term" value="F:deoxynucleoside kinase activity"/>
    <property type="evidence" value="ECO:0007669"/>
    <property type="project" value="InterPro"/>
</dbReference>
<feature type="active site" description="Proton acceptor" evidence="1">
    <location>
        <position position="81"/>
    </location>
</feature>
<dbReference type="GO" id="GO:0005737">
    <property type="term" value="C:cytoplasm"/>
    <property type="evidence" value="ECO:0007669"/>
    <property type="project" value="TreeGrafter"/>
</dbReference>
<dbReference type="PANTHER" id="PTHR10513">
    <property type="entry name" value="DEOXYNUCLEOSIDE KINASE"/>
    <property type="match status" value="1"/>
</dbReference>
<feature type="binding site" evidence="2">
    <location>
        <position position="87"/>
    </location>
    <ligand>
        <name>substrate</name>
    </ligand>
</feature>
<keyword evidence="3" id="KW-0547">Nucleotide-binding</keyword>
<dbReference type="SUPFAM" id="SSF52540">
    <property type="entry name" value="P-loop containing nucleoside triphosphate hydrolases"/>
    <property type="match status" value="1"/>
</dbReference>
<dbReference type="CDD" id="cd01673">
    <property type="entry name" value="dNK"/>
    <property type="match status" value="1"/>
</dbReference>
<proteinExistence type="predicted"/>
<feature type="binding site" evidence="2">
    <location>
        <position position="148"/>
    </location>
    <ligand>
        <name>substrate</name>
    </ligand>
</feature>
<evidence type="ECO:0000256" key="3">
    <source>
        <dbReference type="PIRSR" id="PIRSR000705-3"/>
    </source>
</evidence>
<keyword evidence="5" id="KW-0808">Transferase</keyword>
<sequence>MEKVFVAVSGNIGVGKSTLVKRLAAKLDWEPIFEPQDESPYLADFYREMGVWAFHSQLFFLGRRLRQYQDFLAIPRSVIQDRCVYEDAEVFARNLFEQGRISSRDWDTYQSLYQGVLNFIPPPDLLIYLKADLPTLLGRVEKRGRDYEKGIERDYLVTLQQLYERWIAGFRLAPVLVVPADRLNFVSDETHLDQIAEVVMAKLAGHETPAFARQS</sequence>
<dbReference type="InterPro" id="IPR027417">
    <property type="entry name" value="P-loop_NTPase"/>
</dbReference>
<dbReference type="EMBL" id="LDXK01000003">
    <property type="protein sequence ID" value="KRT67387.1"/>
    <property type="molecule type" value="Genomic_DNA"/>
</dbReference>
<keyword evidence="5" id="KW-0418">Kinase</keyword>
<name>A0A0T5ZX91_UNCKA</name>
<dbReference type="InterPro" id="IPR002624">
    <property type="entry name" value="DCK/DGK"/>
</dbReference>
<reference evidence="5 6" key="1">
    <citation type="submission" date="2015-05" db="EMBL/GenBank/DDBJ databases">
        <title>Critical biogeochemical functions in the subsurface are associated with bacteria from new phyla and little studied lineages.</title>
        <authorList>
            <person name="Hug L.A."/>
            <person name="Thomas B.C."/>
            <person name="Sharon I."/>
            <person name="Brown C.T."/>
            <person name="Sharma R."/>
            <person name="Hettich R.L."/>
            <person name="Wilkins M.J."/>
            <person name="Williams K.H."/>
            <person name="Singh A."/>
            <person name="Banfield J.F."/>
        </authorList>
    </citation>
    <scope>NUCLEOTIDE SEQUENCE [LARGE SCALE GENOMIC DNA]</scope>
    <source>
        <strain evidence="5">CSP1-7</strain>
    </source>
</reference>
<dbReference type="InterPro" id="IPR050566">
    <property type="entry name" value="Deoxyribonucleoside_kinase"/>
</dbReference>
<dbReference type="Proteomes" id="UP000051297">
    <property type="component" value="Unassembled WGS sequence"/>
</dbReference>
<dbReference type="EC" id="2.7.1.-" evidence="5"/>